<comment type="caution">
    <text evidence="1">The sequence shown here is derived from an EMBL/GenBank/DDBJ whole genome shotgun (WGS) entry which is preliminary data.</text>
</comment>
<evidence type="ECO:0000313" key="1">
    <source>
        <dbReference type="EMBL" id="OAT53251.1"/>
    </source>
</evidence>
<reference evidence="1 2" key="1">
    <citation type="submission" date="2016-04" db="EMBL/GenBank/DDBJ databases">
        <title>ATOL: Assembling a taxonomically balanced genome-scale reconstruction of the evolutionary history of the Enterobacteriaceae.</title>
        <authorList>
            <person name="Plunkett G.III."/>
            <person name="Neeno-Eckwall E.C."/>
            <person name="Glasner J.D."/>
            <person name="Perna N.T."/>
        </authorList>
    </citation>
    <scope>NUCLEOTIDE SEQUENCE [LARGE SCALE GENOMIC DNA]</scope>
    <source>
        <strain evidence="1 2">ATCC 51603</strain>
    </source>
</reference>
<keyword evidence="2" id="KW-1185">Reference proteome</keyword>
<gene>
    <name evidence="1" type="ORF">M989_02101</name>
</gene>
<accession>A0A1B7JZB9</accession>
<name>A0A1B7JZB9_9ENTR</name>
<dbReference type="RefSeq" id="WP_016156231.1">
    <property type="nucleotide sequence ID" value="NZ_LXEU01000044.1"/>
</dbReference>
<protein>
    <submittedName>
        <fullName evidence="1">Uncharacterized protein</fullName>
    </submittedName>
</protein>
<organism evidence="1 2">
    <name type="scientific">Kluyvera georgiana ATCC 51603</name>
    <dbReference type="NCBI Taxonomy" id="1354264"/>
    <lineage>
        <taxon>Bacteria</taxon>
        <taxon>Pseudomonadati</taxon>
        <taxon>Pseudomonadota</taxon>
        <taxon>Gammaproteobacteria</taxon>
        <taxon>Enterobacterales</taxon>
        <taxon>Enterobacteriaceae</taxon>
        <taxon>Kluyvera</taxon>
    </lineage>
</organism>
<evidence type="ECO:0000313" key="2">
    <source>
        <dbReference type="Proteomes" id="UP000078386"/>
    </source>
</evidence>
<dbReference type="EMBL" id="LXEU01000044">
    <property type="protein sequence ID" value="OAT53251.1"/>
    <property type="molecule type" value="Genomic_DNA"/>
</dbReference>
<proteinExistence type="predicted"/>
<dbReference type="Proteomes" id="UP000078386">
    <property type="component" value="Unassembled WGS sequence"/>
</dbReference>
<sequence>MFKKILKKVKSETPSQGVDEIIQLFDEIDEKQKKISEEKEKFKEDWRNGARTTKHRFTI</sequence>
<dbReference type="AlphaFoldDB" id="A0A1B7JZB9"/>